<evidence type="ECO:0000313" key="3">
    <source>
        <dbReference type="Proteomes" id="UP000181962"/>
    </source>
</evidence>
<dbReference type="NCBIfam" id="TIGR01409">
    <property type="entry name" value="TAT_signal_seq"/>
    <property type="match status" value="1"/>
</dbReference>
<organism evidence="1 3">
    <name type="scientific">Bradyrhizobium japonicum</name>
    <dbReference type="NCBI Taxonomy" id="375"/>
    <lineage>
        <taxon>Bacteria</taxon>
        <taxon>Pseudomonadati</taxon>
        <taxon>Pseudomonadota</taxon>
        <taxon>Alphaproteobacteria</taxon>
        <taxon>Hyphomicrobiales</taxon>
        <taxon>Nitrobacteraceae</taxon>
        <taxon>Bradyrhizobium</taxon>
    </lineage>
</organism>
<dbReference type="EMBL" id="NAFL01000272">
    <property type="protein sequence ID" value="OSJ27937.1"/>
    <property type="molecule type" value="Genomic_DNA"/>
</dbReference>
<evidence type="ECO:0000313" key="4">
    <source>
        <dbReference type="Proteomes" id="UP000193335"/>
    </source>
</evidence>
<accession>A0A1L3FMH0</accession>
<dbReference type="EMBL" id="CP017637">
    <property type="protein sequence ID" value="APG14504.1"/>
    <property type="molecule type" value="Genomic_DNA"/>
</dbReference>
<dbReference type="PROSITE" id="PS51318">
    <property type="entry name" value="TAT"/>
    <property type="match status" value="1"/>
</dbReference>
<gene>
    <name evidence="1" type="ORF">BKD09_39740</name>
    <name evidence="2" type="ORF">BSZ19_32450</name>
</gene>
<dbReference type="AlphaFoldDB" id="A0A1L3FMH0"/>
<dbReference type="InterPro" id="IPR006311">
    <property type="entry name" value="TAT_signal"/>
</dbReference>
<evidence type="ECO:0000313" key="1">
    <source>
        <dbReference type="EMBL" id="APG14504.1"/>
    </source>
</evidence>
<dbReference type="InterPro" id="IPR019546">
    <property type="entry name" value="TAT_signal_bac_arc"/>
</dbReference>
<protein>
    <submittedName>
        <fullName evidence="1">Formate dehydrogenase</fullName>
    </submittedName>
</protein>
<dbReference type="OrthoDB" id="7876980at2"/>
<dbReference type="Proteomes" id="UP000193335">
    <property type="component" value="Unassembled WGS sequence"/>
</dbReference>
<name>A0A1L3FMH0_BRAJP</name>
<dbReference type="NCBIfam" id="TIGR02811">
    <property type="entry name" value="formate_TAT"/>
    <property type="match status" value="1"/>
</dbReference>
<dbReference type="InterPro" id="IPR014177">
    <property type="entry name" value="Formate_DH_TAT-contain"/>
</dbReference>
<evidence type="ECO:0000313" key="2">
    <source>
        <dbReference type="EMBL" id="OSJ27937.1"/>
    </source>
</evidence>
<dbReference type="PIRSF" id="PIRSF036704">
    <property type="entry name" value="UCP036704"/>
    <property type="match status" value="1"/>
</dbReference>
<proteinExistence type="predicted"/>
<dbReference type="RefSeq" id="WP_063985307.1">
    <property type="nucleotide sequence ID" value="NZ_CP017637.1"/>
</dbReference>
<dbReference type="Proteomes" id="UP000181962">
    <property type="component" value="Chromosome"/>
</dbReference>
<reference evidence="2 4" key="2">
    <citation type="submission" date="2017-03" db="EMBL/GenBank/DDBJ databases">
        <title>Whole genome sequences of fourteen strains of Bradyrhizobium canariense and one strain of Bradyrhizobium japonicum isolated from Lupinus (Papilionoideae: Genisteae) species in Algeria.</title>
        <authorList>
            <person name="Crovadore J."/>
            <person name="Chekireb D."/>
            <person name="Brachmann A."/>
            <person name="Chablais R."/>
            <person name="Cochard B."/>
            <person name="Lefort F."/>
        </authorList>
    </citation>
    <scope>NUCLEOTIDE SEQUENCE [LARGE SCALE GENOMIC DNA]</scope>
    <source>
        <strain evidence="2 4">UBMA197</strain>
    </source>
</reference>
<reference evidence="1 3" key="1">
    <citation type="submission" date="2016-11" db="EMBL/GenBank/DDBJ databases">
        <title>Complete Genome Sequence of Bradyrhizobium sp. strain J5, an isolated from soybean nodule in Hokkaido.</title>
        <authorList>
            <person name="Kanehara K."/>
        </authorList>
    </citation>
    <scope>NUCLEOTIDE SEQUENCE [LARGE SCALE GENOMIC DNA]</scope>
    <source>
        <strain evidence="1 3">J5</strain>
    </source>
</reference>
<sequence length="69" mass="7799">MRDEQRTTVGRRDFLRKVGIGTVGAGATLATPLITPAQADSETDDEKRKARYKETDHVKAYYRVNRYPG</sequence>